<dbReference type="Proteomes" id="UP000800093">
    <property type="component" value="Unassembled WGS sequence"/>
</dbReference>
<protein>
    <submittedName>
        <fullName evidence="1">Uncharacterized protein</fullName>
    </submittedName>
</protein>
<dbReference type="AlphaFoldDB" id="A0A9P4N5W3"/>
<gene>
    <name evidence="1" type="ORF">CC78DRAFT_61885</name>
</gene>
<comment type="caution">
    <text evidence="1">The sequence shown here is derived from an EMBL/GenBank/DDBJ whole genome shotgun (WGS) entry which is preliminary data.</text>
</comment>
<evidence type="ECO:0000313" key="1">
    <source>
        <dbReference type="EMBL" id="KAF2267597.1"/>
    </source>
</evidence>
<keyword evidence="2" id="KW-1185">Reference proteome</keyword>
<evidence type="ECO:0000313" key="2">
    <source>
        <dbReference type="Proteomes" id="UP000800093"/>
    </source>
</evidence>
<reference evidence="2" key="1">
    <citation type="journal article" date="2020" name="Stud. Mycol.">
        <title>101 Dothideomycetes genomes: A test case for predicting lifestyles and emergence of pathogens.</title>
        <authorList>
            <person name="Haridas S."/>
            <person name="Albert R."/>
            <person name="Binder M."/>
            <person name="Bloem J."/>
            <person name="LaButti K."/>
            <person name="Salamov A."/>
            <person name="Andreopoulos B."/>
            <person name="Baker S."/>
            <person name="Barry K."/>
            <person name="Bills G."/>
            <person name="Bluhm B."/>
            <person name="Cannon C."/>
            <person name="Castanera R."/>
            <person name="Culley D."/>
            <person name="Daum C."/>
            <person name="Ezra D."/>
            <person name="Gonzalez J."/>
            <person name="Henrissat B."/>
            <person name="Kuo A."/>
            <person name="Liang C."/>
            <person name="Lipzen A."/>
            <person name="Lutzoni F."/>
            <person name="Magnuson J."/>
            <person name="Mondo S."/>
            <person name="Nolan M."/>
            <person name="Ohm R."/>
            <person name="Pangilinan J."/>
            <person name="Park H.-J."/>
            <person name="Ramirez L."/>
            <person name="Alfaro M."/>
            <person name="Sun H."/>
            <person name="Tritt A."/>
            <person name="Yoshinaga Y."/>
            <person name="Zwiers L.-H."/>
            <person name="Turgeon B."/>
            <person name="Goodwin S."/>
            <person name="Spatafora J."/>
            <person name="Crous P."/>
            <person name="Grigoriev I."/>
        </authorList>
    </citation>
    <scope>NUCLEOTIDE SEQUENCE [LARGE SCALE GENOMIC DNA]</scope>
    <source>
        <strain evidence="2">CBS 304.66</strain>
    </source>
</reference>
<organism evidence="1 2">
    <name type="scientific">Lojkania enalia</name>
    <dbReference type="NCBI Taxonomy" id="147567"/>
    <lineage>
        <taxon>Eukaryota</taxon>
        <taxon>Fungi</taxon>
        <taxon>Dikarya</taxon>
        <taxon>Ascomycota</taxon>
        <taxon>Pezizomycotina</taxon>
        <taxon>Dothideomycetes</taxon>
        <taxon>Pleosporomycetidae</taxon>
        <taxon>Pleosporales</taxon>
        <taxon>Pleosporales incertae sedis</taxon>
        <taxon>Lojkania</taxon>
    </lineage>
</organism>
<name>A0A9P4N5W3_9PLEO</name>
<dbReference type="EMBL" id="ML986590">
    <property type="protein sequence ID" value="KAF2267597.1"/>
    <property type="molecule type" value="Genomic_DNA"/>
</dbReference>
<proteinExistence type="predicted"/>
<sequence length="60" mass="6524">MPSINRHLASVAGLLGACRRFPEQCNRIGQLARESRQLGPFVSLTSFAVVRTLIDIDIGA</sequence>
<accession>A0A9P4N5W3</accession>
<dbReference type="PROSITE" id="PS51257">
    <property type="entry name" value="PROKAR_LIPOPROTEIN"/>
    <property type="match status" value="1"/>
</dbReference>